<evidence type="ECO:0000313" key="2">
    <source>
        <dbReference type="Proteomes" id="UP000265520"/>
    </source>
</evidence>
<dbReference type="Proteomes" id="UP000265520">
    <property type="component" value="Unassembled WGS sequence"/>
</dbReference>
<keyword evidence="2" id="KW-1185">Reference proteome</keyword>
<proteinExistence type="predicted"/>
<protein>
    <submittedName>
        <fullName evidence="1">Uncharacterized protein</fullName>
    </submittedName>
</protein>
<comment type="caution">
    <text evidence="1">The sequence shown here is derived from an EMBL/GenBank/DDBJ whole genome shotgun (WGS) entry which is preliminary data.</text>
</comment>
<dbReference type="AlphaFoldDB" id="A0A392SGQ6"/>
<name>A0A392SGQ6_9FABA</name>
<organism evidence="1 2">
    <name type="scientific">Trifolium medium</name>
    <dbReference type="NCBI Taxonomy" id="97028"/>
    <lineage>
        <taxon>Eukaryota</taxon>
        <taxon>Viridiplantae</taxon>
        <taxon>Streptophyta</taxon>
        <taxon>Embryophyta</taxon>
        <taxon>Tracheophyta</taxon>
        <taxon>Spermatophyta</taxon>
        <taxon>Magnoliopsida</taxon>
        <taxon>eudicotyledons</taxon>
        <taxon>Gunneridae</taxon>
        <taxon>Pentapetalae</taxon>
        <taxon>rosids</taxon>
        <taxon>fabids</taxon>
        <taxon>Fabales</taxon>
        <taxon>Fabaceae</taxon>
        <taxon>Papilionoideae</taxon>
        <taxon>50 kb inversion clade</taxon>
        <taxon>NPAAA clade</taxon>
        <taxon>Hologalegina</taxon>
        <taxon>IRL clade</taxon>
        <taxon>Trifolieae</taxon>
        <taxon>Trifolium</taxon>
    </lineage>
</organism>
<evidence type="ECO:0000313" key="1">
    <source>
        <dbReference type="EMBL" id="MCI47150.1"/>
    </source>
</evidence>
<reference evidence="1 2" key="1">
    <citation type="journal article" date="2018" name="Front. Plant Sci.">
        <title>Red Clover (Trifolium pratense) and Zigzag Clover (T. medium) - A Picture of Genomic Similarities and Differences.</title>
        <authorList>
            <person name="Dluhosova J."/>
            <person name="Istvanek J."/>
            <person name="Nedelnik J."/>
            <person name="Repkova J."/>
        </authorList>
    </citation>
    <scope>NUCLEOTIDE SEQUENCE [LARGE SCALE GENOMIC DNA]</scope>
    <source>
        <strain evidence="2">cv. 10/8</strain>
        <tissue evidence="1">Leaf</tissue>
    </source>
</reference>
<dbReference type="EMBL" id="LXQA010368072">
    <property type="protein sequence ID" value="MCI47150.1"/>
    <property type="molecule type" value="Genomic_DNA"/>
</dbReference>
<sequence>MTIWSLWRKRNTQIWEDKVETVLQIMVVQIILYMSGSTRRVLLLTDQLAPWQPPPPTYLNCNIDAVVFIVR</sequence>
<accession>A0A392SGQ6</accession>